<keyword evidence="1" id="KW-0472">Membrane</keyword>
<organism evidence="2">
    <name type="scientific">Salvia splendens</name>
    <name type="common">Scarlet sage</name>
    <dbReference type="NCBI Taxonomy" id="180675"/>
    <lineage>
        <taxon>Eukaryota</taxon>
        <taxon>Viridiplantae</taxon>
        <taxon>Streptophyta</taxon>
        <taxon>Embryophyta</taxon>
        <taxon>Tracheophyta</taxon>
        <taxon>Spermatophyta</taxon>
        <taxon>Magnoliopsida</taxon>
        <taxon>eudicotyledons</taxon>
        <taxon>Gunneridae</taxon>
        <taxon>Pentapetalae</taxon>
        <taxon>asterids</taxon>
        <taxon>lamiids</taxon>
        <taxon>Lamiales</taxon>
        <taxon>Lamiaceae</taxon>
        <taxon>Nepetoideae</taxon>
        <taxon>Mentheae</taxon>
        <taxon>Salviinae</taxon>
        <taxon>Salvia</taxon>
        <taxon>Salvia subgen. Calosphace</taxon>
        <taxon>core Calosphace</taxon>
    </lineage>
</organism>
<comment type="caution">
    <text evidence="2">The sequence shown here is derived from an EMBL/GenBank/DDBJ whole genome shotgun (WGS) entry which is preliminary data.</text>
</comment>
<proteinExistence type="predicted"/>
<dbReference type="EMBL" id="PNBA02000016">
    <property type="protein sequence ID" value="KAG6396797.1"/>
    <property type="molecule type" value="Genomic_DNA"/>
</dbReference>
<reference evidence="2" key="2">
    <citation type="submission" date="2020-08" db="EMBL/GenBank/DDBJ databases">
        <title>Plant Genome Project.</title>
        <authorList>
            <person name="Zhang R.-G."/>
        </authorList>
    </citation>
    <scope>NUCLEOTIDE SEQUENCE</scope>
    <source>
        <strain evidence="2">Huo1</strain>
        <tissue evidence="2">Leaf</tissue>
    </source>
</reference>
<evidence type="ECO:0000256" key="1">
    <source>
        <dbReference type="SAM" id="Phobius"/>
    </source>
</evidence>
<keyword evidence="1" id="KW-0812">Transmembrane</keyword>
<reference evidence="2" key="1">
    <citation type="submission" date="2018-01" db="EMBL/GenBank/DDBJ databases">
        <authorList>
            <person name="Mao J.F."/>
        </authorList>
    </citation>
    <scope>NUCLEOTIDE SEQUENCE</scope>
    <source>
        <strain evidence="2">Huo1</strain>
        <tissue evidence="2">Leaf</tissue>
    </source>
</reference>
<keyword evidence="1" id="KW-1133">Transmembrane helix</keyword>
<name>A0A8X8Z9Y0_SALSN</name>
<keyword evidence="3" id="KW-1185">Reference proteome</keyword>
<evidence type="ECO:0000313" key="3">
    <source>
        <dbReference type="Proteomes" id="UP000298416"/>
    </source>
</evidence>
<gene>
    <name evidence="2" type="ORF">SASPL_142954</name>
</gene>
<dbReference type="Proteomes" id="UP000298416">
    <property type="component" value="Unassembled WGS sequence"/>
</dbReference>
<protein>
    <recommendedName>
        <fullName evidence="4">CASP-like protein</fullName>
    </recommendedName>
</protein>
<evidence type="ECO:0000313" key="2">
    <source>
        <dbReference type="EMBL" id="KAG6396797.1"/>
    </source>
</evidence>
<sequence>MMRKKHLINSYAFLKFDFYADKVAALLVATATGAVFGTTGDMKKIRLVFVTTVDMTKIQRDNELERFLSVSYIAAAFLLVGSIACWISSVHSSLALSKKLRSHS</sequence>
<feature type="transmembrane region" description="Helical" evidence="1">
    <location>
        <begin position="72"/>
        <end position="96"/>
    </location>
</feature>
<dbReference type="AlphaFoldDB" id="A0A8X8Z9Y0"/>
<evidence type="ECO:0008006" key="4">
    <source>
        <dbReference type="Google" id="ProtNLM"/>
    </source>
</evidence>
<accession>A0A8X8Z9Y0</accession>